<dbReference type="GO" id="GO:0005200">
    <property type="term" value="F:structural constituent of cytoskeleton"/>
    <property type="evidence" value="ECO:0007669"/>
    <property type="project" value="TreeGrafter"/>
</dbReference>
<evidence type="ECO:0000259" key="8">
    <source>
        <dbReference type="PROSITE" id="PS51841"/>
    </source>
</evidence>
<evidence type="ECO:0000256" key="7">
    <source>
        <dbReference type="SAM" id="MobiDB-lite"/>
    </source>
</evidence>
<evidence type="ECO:0000313" key="10">
    <source>
        <dbReference type="EMBL" id="KAJ8917259.1"/>
    </source>
</evidence>
<dbReference type="GO" id="GO:0090435">
    <property type="term" value="P:protein localization to nuclear envelope"/>
    <property type="evidence" value="ECO:0007669"/>
    <property type="project" value="TreeGrafter"/>
</dbReference>
<keyword evidence="3" id="KW-0539">Nucleus</keyword>
<feature type="region of interest" description="Disordered" evidence="7">
    <location>
        <begin position="389"/>
        <end position="442"/>
    </location>
</feature>
<evidence type="ECO:0000256" key="5">
    <source>
        <dbReference type="RuleBase" id="RU000685"/>
    </source>
</evidence>
<evidence type="ECO:0000256" key="2">
    <source>
        <dbReference type="ARBA" id="ARBA00023054"/>
    </source>
</evidence>
<feature type="domain" description="LTD" evidence="8">
    <location>
        <begin position="432"/>
        <end position="548"/>
    </location>
</feature>
<dbReference type="GO" id="GO:0031507">
    <property type="term" value="P:heterochromatin formation"/>
    <property type="evidence" value="ECO:0007669"/>
    <property type="project" value="UniProtKB-ARBA"/>
</dbReference>
<dbReference type="InterPro" id="IPR036415">
    <property type="entry name" value="Lamin_tail_dom_sf"/>
</dbReference>
<dbReference type="PROSITE" id="PS51842">
    <property type="entry name" value="IF_ROD_2"/>
    <property type="match status" value="1"/>
</dbReference>
<dbReference type="Gene3D" id="1.20.5.1160">
    <property type="entry name" value="Vasodilator-stimulated phosphoprotein"/>
    <property type="match status" value="1"/>
</dbReference>
<dbReference type="Gene3D" id="1.20.5.500">
    <property type="entry name" value="Single helix bin"/>
    <property type="match status" value="1"/>
</dbReference>
<dbReference type="SMART" id="SM01391">
    <property type="entry name" value="Filament"/>
    <property type="match status" value="1"/>
</dbReference>
<dbReference type="Pfam" id="PF00038">
    <property type="entry name" value="Filament"/>
    <property type="match status" value="1"/>
</dbReference>
<proteinExistence type="inferred from homology"/>
<dbReference type="GO" id="GO:0006998">
    <property type="term" value="P:nuclear envelope organization"/>
    <property type="evidence" value="ECO:0007669"/>
    <property type="project" value="TreeGrafter"/>
</dbReference>
<dbReference type="GO" id="GO:0005638">
    <property type="term" value="C:lamin filament"/>
    <property type="evidence" value="ECO:0007669"/>
    <property type="project" value="UniProtKB-ARBA"/>
</dbReference>
<evidence type="ECO:0000259" key="9">
    <source>
        <dbReference type="PROSITE" id="PS51842"/>
    </source>
</evidence>
<feature type="coiled-coil region" evidence="6">
    <location>
        <begin position="233"/>
        <end position="364"/>
    </location>
</feature>
<dbReference type="PROSITE" id="PS51841">
    <property type="entry name" value="LTD"/>
    <property type="match status" value="1"/>
</dbReference>
<evidence type="ECO:0000256" key="3">
    <source>
        <dbReference type="ARBA" id="ARBA00023242"/>
    </source>
</evidence>
<dbReference type="EMBL" id="JANEYG010000034">
    <property type="protein sequence ID" value="KAJ8917259.1"/>
    <property type="molecule type" value="Genomic_DNA"/>
</dbReference>
<keyword evidence="2 6" id="KW-0175">Coiled coil</keyword>
<sequence length="587" mass="68041">MASKSKKSSTPQHARPASPLSPTRHSRMQEKQDLQNLNDRLAAYIDRVRYLETENSRLTREIQTTQETVTREVSNIKSMYDHELSDARKLLDETHREKARLEIDVKRLLDENDELRADLGKKNKDLVLAENSARIYETRCNELQLKYNQANADAKKAIADLREMEKERDKLKKLLDEHRKQLEEESLARVEVENANQSLREELSFKDQVYQQQLTETRTRRQVEISELDGRLAEKYEAKLQEALQDLRDQYENQMANNRQEIELLYEQKIKNLQATNDRHHNSAAAALDELRQVRTRIDTLTTRITELENQNAGLVARARDLEKLLENERIRHAEDLALLEKELQRLRDEMSVQLQEYQDLMDIKVSLDLEIAAYRKLLESEEARLNITPHSAEREVSHHSTRGSSQRRTPVRAGAKRKRTLLEESQESSLSDYTVNSSSKGDIEVAEVDPEGHYVKLHNKSNQEIALGGWQVIRRVGDDETQFKFHRSLKLEANGYVTIWSSDLNKDHEPPNNLVMKGQKWVVGDNMTTVVLNNNGDEVAVSERVKRQLSSSLLRHREMAGGYHLGSEELHHQVGDPQGDEKCRLM</sequence>
<comment type="caution">
    <text evidence="10">The sequence shown here is derived from an EMBL/GenBank/DDBJ whole genome shotgun (WGS) entry which is preliminary data.</text>
</comment>
<dbReference type="GO" id="GO:0030833">
    <property type="term" value="P:regulation of actin filament polymerization"/>
    <property type="evidence" value="ECO:0007669"/>
    <property type="project" value="UniProtKB-ARBA"/>
</dbReference>
<organism evidence="10 11">
    <name type="scientific">Exocentrus adspersus</name>
    <dbReference type="NCBI Taxonomy" id="1586481"/>
    <lineage>
        <taxon>Eukaryota</taxon>
        <taxon>Metazoa</taxon>
        <taxon>Ecdysozoa</taxon>
        <taxon>Arthropoda</taxon>
        <taxon>Hexapoda</taxon>
        <taxon>Insecta</taxon>
        <taxon>Pterygota</taxon>
        <taxon>Neoptera</taxon>
        <taxon>Endopterygota</taxon>
        <taxon>Coleoptera</taxon>
        <taxon>Polyphaga</taxon>
        <taxon>Cucujiformia</taxon>
        <taxon>Chrysomeloidea</taxon>
        <taxon>Cerambycidae</taxon>
        <taxon>Lamiinae</taxon>
        <taxon>Acanthocinini</taxon>
        <taxon>Exocentrus</taxon>
    </lineage>
</organism>
<keyword evidence="11" id="KW-1185">Reference proteome</keyword>
<dbReference type="AlphaFoldDB" id="A0AAV8VSP0"/>
<gene>
    <name evidence="10" type="ORF">NQ315_002276</name>
</gene>
<dbReference type="InterPro" id="IPR018039">
    <property type="entry name" value="IF_conserved"/>
</dbReference>
<evidence type="ECO:0000256" key="6">
    <source>
        <dbReference type="SAM" id="Coils"/>
    </source>
</evidence>
<reference evidence="10 11" key="1">
    <citation type="journal article" date="2023" name="Insect Mol. Biol.">
        <title>Genome sequencing provides insights into the evolution of gene families encoding plant cell wall-degrading enzymes in longhorned beetles.</title>
        <authorList>
            <person name="Shin N.R."/>
            <person name="Okamura Y."/>
            <person name="Kirsch R."/>
            <person name="Pauchet Y."/>
        </authorList>
    </citation>
    <scope>NUCLEOTIDE SEQUENCE [LARGE SCALE GENOMIC DNA]</scope>
    <source>
        <strain evidence="10">EAD_L_NR</strain>
    </source>
</reference>
<evidence type="ECO:0000256" key="1">
    <source>
        <dbReference type="ARBA" id="ARBA00022754"/>
    </source>
</evidence>
<dbReference type="SUPFAM" id="SSF64593">
    <property type="entry name" value="Intermediate filament protein, coiled coil region"/>
    <property type="match status" value="2"/>
</dbReference>
<evidence type="ECO:0000256" key="4">
    <source>
        <dbReference type="ARBA" id="ARBA00024186"/>
    </source>
</evidence>
<comment type="subcellular location">
    <subcellularLocation>
        <location evidence="4">Nucleus lamina</location>
    </subcellularLocation>
</comment>
<dbReference type="GO" id="GO:0007097">
    <property type="term" value="P:nuclear migration"/>
    <property type="evidence" value="ECO:0007669"/>
    <property type="project" value="TreeGrafter"/>
</dbReference>
<dbReference type="Gene3D" id="1.20.5.170">
    <property type="match status" value="1"/>
</dbReference>
<name>A0AAV8VSP0_9CUCU</name>
<dbReference type="FunFam" id="1.20.5.170:FF:000058">
    <property type="entry name" value="Intermediate filament protein B"/>
    <property type="match status" value="1"/>
</dbReference>
<dbReference type="InterPro" id="IPR001322">
    <property type="entry name" value="Lamin_tail_dom"/>
</dbReference>
<dbReference type="PANTHER" id="PTHR45721">
    <property type="entry name" value="LAMIN DM0-RELATED"/>
    <property type="match status" value="1"/>
</dbReference>
<comment type="similarity">
    <text evidence="5">Belongs to the intermediate filament family.</text>
</comment>
<evidence type="ECO:0008006" key="12">
    <source>
        <dbReference type="Google" id="ProtNLM"/>
    </source>
</evidence>
<dbReference type="Pfam" id="PF00932">
    <property type="entry name" value="LTD"/>
    <property type="match status" value="1"/>
</dbReference>
<dbReference type="GO" id="GO:0051664">
    <property type="term" value="P:nuclear pore localization"/>
    <property type="evidence" value="ECO:0007669"/>
    <property type="project" value="TreeGrafter"/>
</dbReference>
<evidence type="ECO:0000313" key="11">
    <source>
        <dbReference type="Proteomes" id="UP001159042"/>
    </source>
</evidence>
<dbReference type="Proteomes" id="UP001159042">
    <property type="component" value="Unassembled WGS sequence"/>
</dbReference>
<dbReference type="GO" id="GO:0007112">
    <property type="term" value="P:male meiosis cytokinesis"/>
    <property type="evidence" value="ECO:0007669"/>
    <property type="project" value="UniProtKB-ARBA"/>
</dbReference>
<keyword evidence="1 5" id="KW-0403">Intermediate filament</keyword>
<dbReference type="InterPro" id="IPR039008">
    <property type="entry name" value="IF_rod_dom"/>
</dbReference>
<feature type="region of interest" description="Disordered" evidence="7">
    <location>
        <begin position="1"/>
        <end position="32"/>
    </location>
</feature>
<dbReference type="PANTHER" id="PTHR45721:SF11">
    <property type="entry name" value="LAMIN DM0-RELATED"/>
    <property type="match status" value="1"/>
</dbReference>
<dbReference type="Gene3D" id="2.60.40.1260">
    <property type="entry name" value="Lamin Tail domain"/>
    <property type="match status" value="1"/>
</dbReference>
<feature type="domain" description="IF rod" evidence="9">
    <location>
        <begin position="30"/>
        <end position="386"/>
    </location>
</feature>
<accession>A0AAV8VSP0</accession>
<protein>
    <recommendedName>
        <fullName evidence="12">Lamin</fullName>
    </recommendedName>
</protein>
<dbReference type="PROSITE" id="PS00226">
    <property type="entry name" value="IF_ROD_1"/>
    <property type="match status" value="1"/>
</dbReference>
<dbReference type="SUPFAM" id="SSF74853">
    <property type="entry name" value="Lamin A/C globular tail domain"/>
    <property type="match status" value="1"/>
</dbReference>